<dbReference type="GO" id="GO:0006508">
    <property type="term" value="P:proteolysis"/>
    <property type="evidence" value="ECO:0007669"/>
    <property type="project" value="UniProtKB-KW"/>
</dbReference>
<gene>
    <name evidence="17" type="ORF">TRSC58_01740</name>
</gene>
<dbReference type="AlphaFoldDB" id="A0A061JB73"/>
<dbReference type="Gene3D" id="3.90.230.10">
    <property type="entry name" value="Creatinase/methionine aminopeptidase superfamily"/>
    <property type="match status" value="1"/>
</dbReference>
<keyword evidence="18" id="KW-1185">Reference proteome</keyword>
<sequence length="491" mass="54796">MPTNNTQKDCGSEQCTAYPFKVKREMYREQRQRLGQALRASKGATHAAFLQGGSEVPVNSTDINYLFWQESYFAYLFGCDIPDSFGAVLSNGKGILFIPRHPVSYAVWMGELPNPESVRRTTGVDEVHYADEIEAVFTAKEIQIVEVLDGVNSDSGLNVLQAKLPENSKLKVSSNWLFDTLTQQRCHKTDLEAELLQYVCNVSSEAHIHVMQTCKPGMSQHQLESTFLHHVYYHGGCRKVAYTCICGTGHYGAILHYPNNDAPVEDGSMALLDMGGHYMGYASDITCSFPVNGKFTEDQRVIYNAVLDAHDSVLSQLKPGVNWVDMHKLALRVMCEHLVRVGILLGDVDVIMQKRVMGLFQPHGLGHLMGMDVHDVGGYLTGCPPRPEESDCCKLRTARVLEKGFCVTVEPGCYINRVLLTGAFENPEFKPYLNEGKLRSLWNFGGVRIESDVLITETGAINMTRVPRTVEEIEKTMAGAPFSREIQVFTH</sequence>
<dbReference type="FunFam" id="3.90.230.10:FF:000002">
    <property type="entry name" value="Xaa-Pro aminopeptidase 3"/>
    <property type="match status" value="1"/>
</dbReference>
<evidence type="ECO:0000256" key="15">
    <source>
        <dbReference type="ARBA" id="ARBA00048994"/>
    </source>
</evidence>
<dbReference type="CDD" id="cd01087">
    <property type="entry name" value="Prolidase"/>
    <property type="match status" value="1"/>
</dbReference>
<dbReference type="InterPro" id="IPR000994">
    <property type="entry name" value="Pept_M24"/>
</dbReference>
<evidence type="ECO:0000256" key="13">
    <source>
        <dbReference type="ARBA" id="ARBA00044284"/>
    </source>
</evidence>
<dbReference type="Gene3D" id="3.40.350.10">
    <property type="entry name" value="Creatinase/prolidase N-terminal domain"/>
    <property type="match status" value="1"/>
</dbReference>
<keyword evidence="5" id="KW-0378">Hydrolase</keyword>
<dbReference type="GO" id="GO:0070006">
    <property type="term" value="F:metalloaminopeptidase activity"/>
    <property type="evidence" value="ECO:0007669"/>
    <property type="project" value="InterPro"/>
</dbReference>
<accession>A0A061JB73</accession>
<dbReference type="Pfam" id="PF00557">
    <property type="entry name" value="Peptidase_M24"/>
    <property type="match status" value="1"/>
</dbReference>
<dbReference type="Pfam" id="PF05195">
    <property type="entry name" value="AMP_N"/>
    <property type="match status" value="1"/>
</dbReference>
<keyword evidence="7" id="KW-0482">Metalloprotease</keyword>
<evidence type="ECO:0000256" key="5">
    <source>
        <dbReference type="ARBA" id="ARBA00022801"/>
    </source>
</evidence>
<evidence type="ECO:0000256" key="8">
    <source>
        <dbReference type="ARBA" id="ARBA00023211"/>
    </source>
</evidence>
<evidence type="ECO:0000259" key="16">
    <source>
        <dbReference type="SMART" id="SM01011"/>
    </source>
</evidence>
<proteinExistence type="inferred from homology"/>
<evidence type="ECO:0000313" key="17">
    <source>
        <dbReference type="EMBL" id="ESL10527.1"/>
    </source>
</evidence>
<dbReference type="GO" id="GO:0030145">
    <property type="term" value="F:manganese ion binding"/>
    <property type="evidence" value="ECO:0007669"/>
    <property type="project" value="InterPro"/>
</dbReference>
<dbReference type="InterPro" id="IPR007865">
    <property type="entry name" value="Aminopep_P_N"/>
</dbReference>
<comment type="similarity">
    <text evidence="9">Belongs to the peptidase M24B family. Eukaryotic-type prolidase subfamily.</text>
</comment>
<evidence type="ECO:0000256" key="14">
    <source>
        <dbReference type="ARBA" id="ARBA00044351"/>
    </source>
</evidence>
<evidence type="ECO:0000256" key="1">
    <source>
        <dbReference type="ARBA" id="ARBA00001936"/>
    </source>
</evidence>
<keyword evidence="17" id="KW-0031">Aminopeptidase</keyword>
<organism evidence="17 18">
    <name type="scientific">Trypanosoma rangeli SC58</name>
    <dbReference type="NCBI Taxonomy" id="429131"/>
    <lineage>
        <taxon>Eukaryota</taxon>
        <taxon>Discoba</taxon>
        <taxon>Euglenozoa</taxon>
        <taxon>Kinetoplastea</taxon>
        <taxon>Metakinetoplastina</taxon>
        <taxon>Trypanosomatida</taxon>
        <taxon>Trypanosomatidae</taxon>
        <taxon>Trypanosoma</taxon>
        <taxon>Herpetosoma</taxon>
    </lineage>
</organism>
<comment type="cofactor">
    <cofactor evidence="1">
        <name>Mn(2+)</name>
        <dbReference type="ChEBI" id="CHEBI:29035"/>
    </cofactor>
</comment>
<evidence type="ECO:0000313" key="18">
    <source>
        <dbReference type="Proteomes" id="UP000031737"/>
    </source>
</evidence>
<dbReference type="SUPFAM" id="SSF55920">
    <property type="entry name" value="Creatinase/aminopeptidase"/>
    <property type="match status" value="1"/>
</dbReference>
<dbReference type="SUPFAM" id="SSF53092">
    <property type="entry name" value="Creatinase/prolidase N-terminal domain"/>
    <property type="match status" value="1"/>
</dbReference>
<dbReference type="PANTHER" id="PTHR48480">
    <property type="match status" value="1"/>
</dbReference>
<dbReference type="SMART" id="SM01011">
    <property type="entry name" value="AMP_N"/>
    <property type="match status" value="1"/>
</dbReference>
<dbReference type="GO" id="GO:0102009">
    <property type="term" value="F:proline dipeptidase activity"/>
    <property type="evidence" value="ECO:0007669"/>
    <property type="project" value="UniProtKB-EC"/>
</dbReference>
<dbReference type="VEuPathDB" id="TriTrypDB:TRSC58_01740"/>
<keyword evidence="3" id="KW-0645">Protease</keyword>
<keyword evidence="4" id="KW-0479">Metal-binding</keyword>
<evidence type="ECO:0000256" key="10">
    <source>
        <dbReference type="ARBA" id="ARBA00044051"/>
    </source>
</evidence>
<evidence type="ECO:0000256" key="7">
    <source>
        <dbReference type="ARBA" id="ARBA00023049"/>
    </source>
</evidence>
<evidence type="ECO:0000256" key="6">
    <source>
        <dbReference type="ARBA" id="ARBA00022997"/>
    </source>
</evidence>
<evidence type="ECO:0000256" key="9">
    <source>
        <dbReference type="ARBA" id="ARBA00043990"/>
    </source>
</evidence>
<evidence type="ECO:0000256" key="4">
    <source>
        <dbReference type="ARBA" id="ARBA00022723"/>
    </source>
</evidence>
<protein>
    <recommendedName>
        <fullName evidence="11">Xaa-Pro dipeptidase</fullName>
        <ecNumber evidence="10">3.4.13.9</ecNumber>
    </recommendedName>
    <alternativeName>
        <fullName evidence="14">Imidodipeptidase</fullName>
    </alternativeName>
    <alternativeName>
        <fullName evidence="12">Peptidase D</fullName>
    </alternativeName>
    <alternativeName>
        <fullName evidence="13">Proline dipeptidase</fullName>
    </alternativeName>
</protein>
<comment type="caution">
    <text evidence="17">The sequence shown here is derived from an EMBL/GenBank/DDBJ whole genome shotgun (WGS) entry which is preliminary data.</text>
</comment>
<dbReference type="OrthoDB" id="10261878at2759"/>
<keyword evidence="8" id="KW-0464">Manganese</keyword>
<evidence type="ECO:0000256" key="2">
    <source>
        <dbReference type="ARBA" id="ARBA00011738"/>
    </source>
</evidence>
<dbReference type="PANTHER" id="PTHR48480:SF2">
    <property type="entry name" value="PEPTIDASE D"/>
    <property type="match status" value="1"/>
</dbReference>
<evidence type="ECO:0000256" key="3">
    <source>
        <dbReference type="ARBA" id="ARBA00022670"/>
    </source>
</evidence>
<dbReference type="EC" id="3.4.13.9" evidence="10"/>
<dbReference type="InterPro" id="IPR052433">
    <property type="entry name" value="X-Pro_dipept-like"/>
</dbReference>
<evidence type="ECO:0000256" key="12">
    <source>
        <dbReference type="ARBA" id="ARBA00044252"/>
    </source>
</evidence>
<dbReference type="InterPro" id="IPR036005">
    <property type="entry name" value="Creatinase/aminopeptidase-like"/>
</dbReference>
<dbReference type="InterPro" id="IPR029149">
    <property type="entry name" value="Creatin/AminoP/Spt16_N"/>
</dbReference>
<comment type="subunit">
    <text evidence="2">Homodimer.</text>
</comment>
<reference evidence="17 18" key="1">
    <citation type="submission" date="2013-07" db="EMBL/GenBank/DDBJ databases">
        <authorList>
            <person name="Stoco P.H."/>
            <person name="Wagner G."/>
            <person name="Gerber A."/>
            <person name="Zaha A."/>
            <person name="Thompson C."/>
            <person name="Bartholomeu D.C."/>
            <person name="Luckemeyer D.D."/>
            <person name="Bahia D."/>
            <person name="Loreto E."/>
            <person name="Prestes E.B."/>
            <person name="Lima F.M."/>
            <person name="Rodrigues-Luiz G."/>
            <person name="Vallejo G.A."/>
            <person name="Filho J.F."/>
            <person name="Monteiro K.M."/>
            <person name="Tyler K.M."/>
            <person name="de Almeida L.G."/>
            <person name="Ortiz M.F."/>
            <person name="Siervo M.A."/>
            <person name="de Moraes M.H."/>
            <person name="Cunha O.L."/>
            <person name="Mendonca-Neto R."/>
            <person name="Silva R."/>
            <person name="Teixeira S.M."/>
            <person name="Murta S.M."/>
            <person name="Sincero T.C."/>
            <person name="Mendes T.A."/>
            <person name="Urmenyi T.P."/>
            <person name="Silva V.G."/>
            <person name="da Rocha W.D."/>
            <person name="Andersson B."/>
            <person name="Romanha A.J."/>
            <person name="Steindel M."/>
            <person name="de Vasconcelos A.T."/>
            <person name="Grisard E.C."/>
        </authorList>
    </citation>
    <scope>NUCLEOTIDE SEQUENCE [LARGE SCALE GENOMIC DNA]</scope>
    <source>
        <strain evidence="17 18">SC58</strain>
    </source>
</reference>
<comment type="catalytic activity">
    <reaction evidence="15">
        <text>Xaa-L-Pro dipeptide + H2O = an L-alpha-amino acid + L-proline</text>
        <dbReference type="Rhea" id="RHEA:76407"/>
        <dbReference type="ChEBI" id="CHEBI:15377"/>
        <dbReference type="ChEBI" id="CHEBI:59869"/>
        <dbReference type="ChEBI" id="CHEBI:60039"/>
        <dbReference type="ChEBI" id="CHEBI:195196"/>
        <dbReference type="EC" id="3.4.13.9"/>
    </reaction>
</comment>
<dbReference type="Proteomes" id="UP000031737">
    <property type="component" value="Unassembled WGS sequence"/>
</dbReference>
<keyword evidence="6" id="KW-0224">Dipeptidase</keyword>
<dbReference type="EMBL" id="AUPL01001740">
    <property type="protein sequence ID" value="ESL10527.1"/>
    <property type="molecule type" value="Genomic_DNA"/>
</dbReference>
<feature type="domain" description="Aminopeptidase P N-terminal" evidence="16">
    <location>
        <begin position="22"/>
        <end position="156"/>
    </location>
</feature>
<evidence type="ECO:0000256" key="11">
    <source>
        <dbReference type="ARBA" id="ARBA00044141"/>
    </source>
</evidence>
<name>A0A061JB73_TRYRA</name>